<dbReference type="RefSeq" id="WP_359784429.1">
    <property type="nucleotide sequence ID" value="NZ_JBEYBN010000001.1"/>
</dbReference>
<dbReference type="Proteomes" id="UP001550603">
    <property type="component" value="Unassembled WGS sequence"/>
</dbReference>
<sequence length="72" mass="7813">MAKEPIELEVAEDGVQLAPMTDARAVLTQLVDDASIDGKVSAFTTRGRRRAYVIPPAVYDELLKLRAEAAAK</sequence>
<proteinExistence type="predicted"/>
<evidence type="ECO:0008006" key="3">
    <source>
        <dbReference type="Google" id="ProtNLM"/>
    </source>
</evidence>
<comment type="caution">
    <text evidence="1">The sequence shown here is derived from an EMBL/GenBank/DDBJ whole genome shotgun (WGS) entry which is preliminary data.</text>
</comment>
<evidence type="ECO:0000313" key="2">
    <source>
        <dbReference type="Proteomes" id="UP001550603"/>
    </source>
</evidence>
<gene>
    <name evidence="1" type="ORF">ABZ568_00890</name>
</gene>
<evidence type="ECO:0000313" key="1">
    <source>
        <dbReference type="EMBL" id="MEU2265018.1"/>
    </source>
</evidence>
<reference evidence="1 2" key="1">
    <citation type="submission" date="2024-06" db="EMBL/GenBank/DDBJ databases">
        <title>The Natural Products Discovery Center: Release of the First 8490 Sequenced Strains for Exploring Actinobacteria Biosynthetic Diversity.</title>
        <authorList>
            <person name="Kalkreuter E."/>
            <person name="Kautsar S.A."/>
            <person name="Yang D."/>
            <person name="Bader C.D."/>
            <person name="Teijaro C.N."/>
            <person name="Fluegel L."/>
            <person name="Davis C.M."/>
            <person name="Simpson J.R."/>
            <person name="Lauterbach L."/>
            <person name="Steele A.D."/>
            <person name="Gui C."/>
            <person name="Meng S."/>
            <person name="Li G."/>
            <person name="Viehrig K."/>
            <person name="Ye F."/>
            <person name="Su P."/>
            <person name="Kiefer A.F."/>
            <person name="Nichols A."/>
            <person name="Cepeda A.J."/>
            <person name="Yan W."/>
            <person name="Fan B."/>
            <person name="Jiang Y."/>
            <person name="Adhikari A."/>
            <person name="Zheng C.-J."/>
            <person name="Schuster L."/>
            <person name="Cowan T.M."/>
            <person name="Smanski M.J."/>
            <person name="Chevrette M.G."/>
            <person name="De Carvalho L.P.S."/>
            <person name="Shen B."/>
        </authorList>
    </citation>
    <scope>NUCLEOTIDE SEQUENCE [LARGE SCALE GENOMIC DNA]</scope>
    <source>
        <strain evidence="1 2">NPDC019583</strain>
    </source>
</reference>
<organism evidence="1 2">
    <name type="scientific">Streptomyces olindensis</name>
    <dbReference type="NCBI Taxonomy" id="358823"/>
    <lineage>
        <taxon>Bacteria</taxon>
        <taxon>Bacillati</taxon>
        <taxon>Actinomycetota</taxon>
        <taxon>Actinomycetes</taxon>
        <taxon>Kitasatosporales</taxon>
        <taxon>Streptomycetaceae</taxon>
        <taxon>Streptomyces</taxon>
    </lineage>
</organism>
<protein>
    <recommendedName>
        <fullName evidence="3">Antitoxin</fullName>
    </recommendedName>
</protein>
<name>A0ABV2XLY9_9ACTN</name>
<accession>A0ABV2XLY9</accession>
<keyword evidence="2" id="KW-1185">Reference proteome</keyword>
<dbReference type="EMBL" id="JBEYBN010000001">
    <property type="protein sequence ID" value="MEU2265018.1"/>
    <property type="molecule type" value="Genomic_DNA"/>
</dbReference>